<dbReference type="AlphaFoldDB" id="A0A1W2FXT6"/>
<reference evidence="1 2" key="1">
    <citation type="submission" date="2017-04" db="EMBL/GenBank/DDBJ databases">
        <authorList>
            <person name="Afonso C.L."/>
            <person name="Miller P.J."/>
            <person name="Scott M.A."/>
            <person name="Spackman E."/>
            <person name="Goraichik I."/>
            <person name="Dimitrov K.M."/>
            <person name="Suarez D.L."/>
            <person name="Swayne D.E."/>
        </authorList>
    </citation>
    <scope>NUCLEOTIDE SEQUENCE [LARGE SCALE GENOMIC DNA]</scope>
    <source>
        <strain evidence="1 2">DSM 43828</strain>
    </source>
</reference>
<accession>A0A1W2FXT6</accession>
<keyword evidence="2" id="KW-1185">Reference proteome</keyword>
<organism evidence="1 2">
    <name type="scientific">Kibdelosporangium aridum</name>
    <dbReference type="NCBI Taxonomy" id="2030"/>
    <lineage>
        <taxon>Bacteria</taxon>
        <taxon>Bacillati</taxon>
        <taxon>Actinomycetota</taxon>
        <taxon>Actinomycetes</taxon>
        <taxon>Pseudonocardiales</taxon>
        <taxon>Pseudonocardiaceae</taxon>
        <taxon>Kibdelosporangium</taxon>
    </lineage>
</organism>
<gene>
    <name evidence="1" type="ORF">SAMN05661093_10187</name>
</gene>
<dbReference type="InterPro" id="IPR048868">
    <property type="entry name" value="OGG-like_put"/>
</dbReference>
<evidence type="ECO:0000313" key="2">
    <source>
        <dbReference type="Proteomes" id="UP000192674"/>
    </source>
</evidence>
<protein>
    <submittedName>
        <fullName evidence="1">Uncharacterized protein</fullName>
    </submittedName>
</protein>
<name>A0A1W2FXT6_KIBAR</name>
<sequence>MSPLALPPWAVPTQPRRNTIDNHSIPIRTQWWHDAIKSHGLPGPSPAGATLTRAEVWEPTSDVFKLLWRTLAWGSGSRLRQNARRLKSIAADIPRAENLLTEAAAASRVDPFRAYTLLRPGHRNEIKALGPSFFTKFLYFAGAGVPEHPCLILDRRVATALREHCGWTTLHPYGPWTAETYQRYCEQLRQWAGENGCAADELERILFDGKPKTEEP</sequence>
<proteinExistence type="predicted"/>
<dbReference type="Proteomes" id="UP000192674">
    <property type="component" value="Unassembled WGS sequence"/>
</dbReference>
<dbReference type="Pfam" id="PF21790">
    <property type="entry name" value="OGG"/>
    <property type="match status" value="1"/>
</dbReference>
<dbReference type="RefSeq" id="WP_084434327.1">
    <property type="nucleotide sequence ID" value="NZ_FWXV01000015.1"/>
</dbReference>
<evidence type="ECO:0000313" key="1">
    <source>
        <dbReference type="EMBL" id="SMD26604.1"/>
    </source>
</evidence>
<dbReference type="EMBL" id="FWXV01000015">
    <property type="protein sequence ID" value="SMD26604.1"/>
    <property type="molecule type" value="Genomic_DNA"/>
</dbReference>